<evidence type="ECO:0000256" key="2">
    <source>
        <dbReference type="ARBA" id="ARBA00022750"/>
    </source>
</evidence>
<evidence type="ECO:0000313" key="8">
    <source>
        <dbReference type="Proteomes" id="UP000703269"/>
    </source>
</evidence>
<evidence type="ECO:0000313" key="7">
    <source>
        <dbReference type="EMBL" id="GJE93383.1"/>
    </source>
</evidence>
<dbReference type="InterPro" id="IPR021109">
    <property type="entry name" value="Peptidase_aspartic_dom_sf"/>
</dbReference>
<evidence type="ECO:0000259" key="6">
    <source>
        <dbReference type="PROSITE" id="PS51767"/>
    </source>
</evidence>
<evidence type="ECO:0000256" key="3">
    <source>
        <dbReference type="PIRSR" id="PIRSR601461-1"/>
    </source>
</evidence>
<name>A0A9P3GEF1_9APHY</name>
<dbReference type="GO" id="GO:0006508">
    <property type="term" value="P:proteolysis"/>
    <property type="evidence" value="ECO:0007669"/>
    <property type="project" value="UniProtKB-KW"/>
</dbReference>
<dbReference type="EMBL" id="BPQB01000032">
    <property type="protein sequence ID" value="GJE93383.1"/>
    <property type="molecule type" value="Genomic_DNA"/>
</dbReference>
<dbReference type="SUPFAM" id="SSF50630">
    <property type="entry name" value="Acid proteases"/>
    <property type="match status" value="1"/>
</dbReference>
<feature type="active site" evidence="3">
    <location>
        <position position="95"/>
    </location>
</feature>
<sequence length="405" mass="41865">MLFHTLLSLAVVLAATASPLVVRSGPITLPLARHLNLTGGSARMLQNDQARARAFKAGSFAQDAAVPVPVTGNAVSYLAEVNIGKSTTPYSLIVDTGSSNTWVGAQGRDWSAGGCTDELMEISYGSGSFVGNYCQDTVTIGGAGGLQIKNQGIGNAALTEGFSDVDGILGIGPTGLTSGTTLNHSTIPTVTDNAFDQDLISSPEVGVLFTPSTSTSSTDGELTFGGVDSSALIGSVSYVPITKTSPASKYWGIDQSITYGSGSESSTILASTAGIVDTGTTLVLIASDAFQKYQTATGGVKDSNTGLLSITSDQYARLQSLFFSTSGGVFELTPNAQIWPRSLNTAIGGAANGIYLIVGDLESNSGEGLDFINGMKFLERYYSVYDTQGERVGLSSTEYTFATSN</sequence>
<evidence type="ECO:0000256" key="5">
    <source>
        <dbReference type="SAM" id="SignalP"/>
    </source>
</evidence>
<reference evidence="7 8" key="1">
    <citation type="submission" date="2021-08" db="EMBL/GenBank/DDBJ databases">
        <title>Draft Genome Sequence of Phanerochaete sordida strain YK-624.</title>
        <authorList>
            <person name="Mori T."/>
            <person name="Dohra H."/>
            <person name="Suzuki T."/>
            <person name="Kawagishi H."/>
            <person name="Hirai H."/>
        </authorList>
    </citation>
    <scope>NUCLEOTIDE SEQUENCE [LARGE SCALE GENOMIC DNA]</scope>
    <source>
        <strain evidence="7 8">YK-624</strain>
    </source>
</reference>
<dbReference type="CDD" id="cd05471">
    <property type="entry name" value="pepsin_like"/>
    <property type="match status" value="1"/>
</dbReference>
<dbReference type="PROSITE" id="PS51767">
    <property type="entry name" value="PEPTIDASE_A1"/>
    <property type="match status" value="1"/>
</dbReference>
<comment type="similarity">
    <text evidence="1 4">Belongs to the peptidase A1 family.</text>
</comment>
<organism evidence="7 8">
    <name type="scientific">Phanerochaete sordida</name>
    <dbReference type="NCBI Taxonomy" id="48140"/>
    <lineage>
        <taxon>Eukaryota</taxon>
        <taxon>Fungi</taxon>
        <taxon>Dikarya</taxon>
        <taxon>Basidiomycota</taxon>
        <taxon>Agaricomycotina</taxon>
        <taxon>Agaricomycetes</taxon>
        <taxon>Polyporales</taxon>
        <taxon>Phanerochaetaceae</taxon>
        <taxon>Phanerochaete</taxon>
    </lineage>
</organism>
<evidence type="ECO:0000256" key="1">
    <source>
        <dbReference type="ARBA" id="ARBA00007447"/>
    </source>
</evidence>
<dbReference type="Proteomes" id="UP000703269">
    <property type="component" value="Unassembled WGS sequence"/>
</dbReference>
<keyword evidence="4" id="KW-0378">Hydrolase</keyword>
<feature type="signal peptide" evidence="5">
    <location>
        <begin position="1"/>
        <end position="17"/>
    </location>
</feature>
<comment type="caution">
    <text evidence="7">The sequence shown here is derived from an EMBL/GenBank/DDBJ whole genome shotgun (WGS) entry which is preliminary data.</text>
</comment>
<dbReference type="InterPro" id="IPR033121">
    <property type="entry name" value="PEPTIDASE_A1"/>
</dbReference>
<dbReference type="PROSITE" id="PS00141">
    <property type="entry name" value="ASP_PROTEASE"/>
    <property type="match status" value="2"/>
</dbReference>
<dbReference type="Gene3D" id="2.40.70.10">
    <property type="entry name" value="Acid Proteases"/>
    <property type="match status" value="2"/>
</dbReference>
<dbReference type="GO" id="GO:0004190">
    <property type="term" value="F:aspartic-type endopeptidase activity"/>
    <property type="evidence" value="ECO:0007669"/>
    <property type="project" value="UniProtKB-KW"/>
</dbReference>
<dbReference type="InterPro" id="IPR001461">
    <property type="entry name" value="Aspartic_peptidase_A1"/>
</dbReference>
<keyword evidence="2 4" id="KW-0064">Aspartyl protease</keyword>
<dbReference type="PANTHER" id="PTHR47966:SF51">
    <property type="entry name" value="BETA-SITE APP-CLEAVING ENZYME, ISOFORM A-RELATED"/>
    <property type="match status" value="1"/>
</dbReference>
<dbReference type="InterPro" id="IPR001969">
    <property type="entry name" value="Aspartic_peptidase_AS"/>
</dbReference>
<evidence type="ECO:0000256" key="4">
    <source>
        <dbReference type="RuleBase" id="RU000454"/>
    </source>
</evidence>
<dbReference type="AlphaFoldDB" id="A0A9P3GEF1"/>
<dbReference type="InterPro" id="IPR034164">
    <property type="entry name" value="Pepsin-like_dom"/>
</dbReference>
<keyword evidence="4" id="KW-0645">Protease</keyword>
<gene>
    <name evidence="7" type="ORF">PsYK624_095420</name>
</gene>
<dbReference type="PANTHER" id="PTHR47966">
    <property type="entry name" value="BETA-SITE APP-CLEAVING ENZYME, ISOFORM A-RELATED"/>
    <property type="match status" value="1"/>
</dbReference>
<dbReference type="OrthoDB" id="660550at2759"/>
<proteinExistence type="inferred from homology"/>
<keyword evidence="5" id="KW-0732">Signal</keyword>
<protein>
    <submittedName>
        <fullName evidence="7">A1 family peptidase</fullName>
    </submittedName>
</protein>
<feature type="chain" id="PRO_5040236777" evidence="5">
    <location>
        <begin position="18"/>
        <end position="405"/>
    </location>
</feature>
<keyword evidence="8" id="KW-1185">Reference proteome</keyword>
<feature type="domain" description="Peptidase A1" evidence="6">
    <location>
        <begin position="77"/>
        <end position="395"/>
    </location>
</feature>
<accession>A0A9P3GEF1</accession>
<dbReference type="Pfam" id="PF00026">
    <property type="entry name" value="Asp"/>
    <property type="match status" value="2"/>
</dbReference>
<feature type="active site" evidence="3">
    <location>
        <position position="277"/>
    </location>
</feature>
<dbReference type="PRINTS" id="PR00792">
    <property type="entry name" value="PEPSIN"/>
</dbReference>